<proteinExistence type="evidence at transcript level"/>
<dbReference type="InParanoid" id="M4BQQ8"/>
<dbReference type="EMBL" id="JH598593">
    <property type="status" value="NOT_ANNOTATED_CDS"/>
    <property type="molecule type" value="Genomic_DNA"/>
</dbReference>
<feature type="chain" id="PRO_5009704528" evidence="2">
    <location>
        <begin position="21"/>
        <end position="230"/>
    </location>
</feature>
<sequence length="230" mass="26425">MTKCFPLLVLVLILAAGSRARSAPTATKTTASTTPSLDQPTSLEMDDEPMLQANDVATERDGEERGISEIGVTMSDAFTRLKSAIGSWGPLKTVLEEANRYKSIAQEKSWLSDLEQKIIDKFDQIIEKLHSLSHERNALAARKVIKGKSDNERLWRKDVSLRAYFEELHLDTYRAVIAMDQKRAEEEILEYAKYLSYVKFRKWAEVNLPRKSRWLRFVSWLKSFVTHVLF</sequence>
<gene>
    <name evidence="3" type="primary">HaRxLL18</name>
</gene>
<dbReference type="HOGENOM" id="CLU_1206787_0_0_1"/>
<evidence type="ECO:0000313" key="4">
    <source>
        <dbReference type="EnsemblProtists" id="HpaP808747"/>
    </source>
</evidence>
<reference evidence="4" key="3">
    <citation type="submission" date="2015-06" db="UniProtKB">
        <authorList>
            <consortium name="EnsemblProtists"/>
        </authorList>
    </citation>
    <scope>IDENTIFICATION</scope>
    <source>
        <strain evidence="4">Emoy2</strain>
    </source>
</reference>
<keyword evidence="2" id="KW-0732">Signal</keyword>
<reference evidence="3" key="2">
    <citation type="journal article" date="2014" name="PLoS Pathog.">
        <title>Expression profiling during arabidopsis/downy mildew interaction reveals a highly-expressed effector that attenuates responses to salicylic acid.</title>
        <authorList>
            <person name="Asai S."/>
            <person name="Rallapalli G."/>
            <person name="Piquerez S.J.M."/>
            <person name="Caillaud M.C."/>
            <person name="Furzer O.J."/>
            <person name="Ishaque N."/>
            <person name="Wirthmueller L."/>
            <person name="Fabro G."/>
            <person name="Shirasu K."/>
            <person name="Jones J.D.G."/>
        </authorList>
    </citation>
    <scope>NUCLEOTIDE SEQUENCE</scope>
    <source>
        <strain evidence="3">Emoy2</strain>
    </source>
</reference>
<dbReference type="EnsemblProtists" id="HpaT808747">
    <property type="protein sequence ID" value="HpaP808747"/>
    <property type="gene ID" value="HpaG808747"/>
</dbReference>
<evidence type="ECO:0000256" key="1">
    <source>
        <dbReference type="SAM" id="MobiDB-lite"/>
    </source>
</evidence>
<dbReference type="Proteomes" id="UP000011713">
    <property type="component" value="Unassembled WGS sequence"/>
</dbReference>
<accession>M4BQQ8</accession>
<feature type="signal peptide" evidence="2">
    <location>
        <begin position="1"/>
        <end position="20"/>
    </location>
</feature>
<feature type="region of interest" description="Disordered" evidence="1">
    <location>
        <begin position="23"/>
        <end position="48"/>
    </location>
</feature>
<evidence type="ECO:0000313" key="3">
    <source>
        <dbReference type="EMBL" id="BAP68895.1"/>
    </source>
</evidence>
<dbReference type="AlphaFoldDB" id="M4BQQ8"/>
<organism evidence="4 5">
    <name type="scientific">Hyaloperonospora arabidopsidis (strain Emoy2)</name>
    <name type="common">Downy mildew agent</name>
    <name type="synonym">Peronospora arabidopsidis</name>
    <dbReference type="NCBI Taxonomy" id="559515"/>
    <lineage>
        <taxon>Eukaryota</taxon>
        <taxon>Sar</taxon>
        <taxon>Stramenopiles</taxon>
        <taxon>Oomycota</taxon>
        <taxon>Peronosporomycetes</taxon>
        <taxon>Peronosporales</taxon>
        <taxon>Peronosporaceae</taxon>
        <taxon>Hyaloperonospora</taxon>
    </lineage>
</organism>
<dbReference type="VEuPathDB" id="FungiDB:HpaG808747"/>
<dbReference type="EMBL" id="AB922320">
    <property type="protein sequence ID" value="BAP68895.1"/>
    <property type="molecule type" value="mRNA"/>
</dbReference>
<keyword evidence="5" id="KW-1185">Reference proteome</keyword>
<reference evidence="5" key="1">
    <citation type="journal article" date="2010" name="Science">
        <title>Signatures of adaptation to obligate biotrophy in the Hyaloperonospora arabidopsidis genome.</title>
        <authorList>
            <person name="Baxter L."/>
            <person name="Tripathy S."/>
            <person name="Ishaque N."/>
            <person name="Boot N."/>
            <person name="Cabral A."/>
            <person name="Kemen E."/>
            <person name="Thines M."/>
            <person name="Ah-Fong A."/>
            <person name="Anderson R."/>
            <person name="Badejoko W."/>
            <person name="Bittner-Eddy P."/>
            <person name="Boore J.L."/>
            <person name="Chibucos M.C."/>
            <person name="Coates M."/>
            <person name="Dehal P."/>
            <person name="Delehaunty K."/>
            <person name="Dong S."/>
            <person name="Downton P."/>
            <person name="Dumas B."/>
            <person name="Fabro G."/>
            <person name="Fronick C."/>
            <person name="Fuerstenberg S.I."/>
            <person name="Fulton L."/>
            <person name="Gaulin E."/>
            <person name="Govers F."/>
            <person name="Hughes L."/>
            <person name="Humphray S."/>
            <person name="Jiang R.H."/>
            <person name="Judelson H."/>
            <person name="Kamoun S."/>
            <person name="Kyung K."/>
            <person name="Meijer H."/>
            <person name="Minx P."/>
            <person name="Morris P."/>
            <person name="Nelson J."/>
            <person name="Phuntumart V."/>
            <person name="Qutob D."/>
            <person name="Rehmany A."/>
            <person name="Rougon-Cardoso A."/>
            <person name="Ryden P."/>
            <person name="Torto-Alalibo T."/>
            <person name="Studholme D."/>
            <person name="Wang Y."/>
            <person name="Win J."/>
            <person name="Wood J."/>
            <person name="Clifton S.W."/>
            <person name="Rogers J."/>
            <person name="Van den Ackerveken G."/>
            <person name="Jones J.D."/>
            <person name="McDowell J.M."/>
            <person name="Beynon J."/>
            <person name="Tyler B.M."/>
        </authorList>
    </citation>
    <scope>NUCLEOTIDE SEQUENCE [LARGE SCALE GENOMIC DNA]</scope>
    <source>
        <strain evidence="5">Emoy2</strain>
    </source>
</reference>
<evidence type="ECO:0000313" key="5">
    <source>
        <dbReference type="Proteomes" id="UP000011713"/>
    </source>
</evidence>
<name>M4BQQ8_HYAAE</name>
<protein>
    <submittedName>
        <fullName evidence="3">RxLR effector candidate protein</fullName>
    </submittedName>
</protein>
<evidence type="ECO:0000256" key="2">
    <source>
        <dbReference type="SAM" id="SignalP"/>
    </source>
</evidence>
<feature type="compositionally biased region" description="Low complexity" evidence="1">
    <location>
        <begin position="23"/>
        <end position="36"/>
    </location>
</feature>